<dbReference type="EMBL" id="UINC01002006">
    <property type="protein sequence ID" value="SUZ91807.1"/>
    <property type="molecule type" value="Genomic_DNA"/>
</dbReference>
<evidence type="ECO:0000256" key="1">
    <source>
        <dbReference type="SAM" id="MobiDB-lite"/>
    </source>
</evidence>
<protein>
    <submittedName>
        <fullName evidence="2">Uncharacterized protein</fullName>
    </submittedName>
</protein>
<sequence length="132" mass="14744">MRKGHPAPLAGVVVYRAPLTDVPAQNDHLEDFVAINQATGITVRFPDQVRVKFRDRDPVVGYRFQDSAICEFFFRDGTQSSDESLKTHCGDHRTSVTKQMTRPELSPDQNTQIPPNGVADPNQRSLPLLLSV</sequence>
<gene>
    <name evidence="2" type="ORF">METZ01_LOCUS44661</name>
</gene>
<reference evidence="2" key="1">
    <citation type="submission" date="2018-05" db="EMBL/GenBank/DDBJ databases">
        <authorList>
            <person name="Lanie J.A."/>
            <person name="Ng W.-L."/>
            <person name="Kazmierczak K.M."/>
            <person name="Andrzejewski T.M."/>
            <person name="Davidsen T.M."/>
            <person name="Wayne K.J."/>
            <person name="Tettelin H."/>
            <person name="Glass J.I."/>
            <person name="Rusch D."/>
            <person name="Podicherti R."/>
            <person name="Tsui H.-C.T."/>
            <person name="Winkler M.E."/>
        </authorList>
    </citation>
    <scope>NUCLEOTIDE SEQUENCE</scope>
</reference>
<name>A0A381RPH7_9ZZZZ</name>
<feature type="compositionally biased region" description="Basic and acidic residues" evidence="1">
    <location>
        <begin position="83"/>
        <end position="94"/>
    </location>
</feature>
<feature type="region of interest" description="Disordered" evidence="1">
    <location>
        <begin position="79"/>
        <end position="124"/>
    </location>
</feature>
<proteinExistence type="predicted"/>
<organism evidence="2">
    <name type="scientific">marine metagenome</name>
    <dbReference type="NCBI Taxonomy" id="408172"/>
    <lineage>
        <taxon>unclassified sequences</taxon>
        <taxon>metagenomes</taxon>
        <taxon>ecological metagenomes</taxon>
    </lineage>
</organism>
<accession>A0A381RPH7</accession>
<dbReference type="AlphaFoldDB" id="A0A381RPH7"/>
<evidence type="ECO:0000313" key="2">
    <source>
        <dbReference type="EMBL" id="SUZ91807.1"/>
    </source>
</evidence>